<comment type="function">
    <text evidence="6">Isomerase that catalyzes the conversion of deoxy-ribose 1-phosphate (dRib-1-P) and ribose 1-phosphate (Rib-1-P) to deoxy-ribose 5-phosphate (dRib-5-P) and ribose 5-phosphate (Rib-5-P), respectively.</text>
</comment>
<dbReference type="STRING" id="309798.COPRO5265_0790"/>
<dbReference type="HOGENOM" id="CLU_053861_0_0_9"/>
<feature type="binding site" evidence="6">
    <location>
        <position position="326"/>
    </location>
    <ligand>
        <name>Mn(2+)</name>
        <dbReference type="ChEBI" id="CHEBI:29035"/>
        <label>1</label>
    </ligand>
</feature>
<dbReference type="GO" id="GO:0009117">
    <property type="term" value="P:nucleotide metabolic process"/>
    <property type="evidence" value="ECO:0007669"/>
    <property type="project" value="UniProtKB-UniRule"/>
</dbReference>
<dbReference type="InterPro" id="IPR006124">
    <property type="entry name" value="Metalloenzyme"/>
</dbReference>
<dbReference type="GO" id="GO:0006015">
    <property type="term" value="P:5-phosphoribose 1-diphosphate biosynthetic process"/>
    <property type="evidence" value="ECO:0007669"/>
    <property type="project" value="UniProtKB-UniPathway"/>
</dbReference>
<comment type="pathway">
    <text evidence="6">Carbohydrate degradation; 2-deoxy-D-ribose 1-phosphate degradation; D-glyceraldehyde 3-phosphate and acetaldehyde from 2-deoxy-alpha-D-ribose 1-phosphate: step 1/2.</text>
</comment>
<dbReference type="FunFam" id="3.30.70.1250:FF:000001">
    <property type="entry name" value="Phosphopentomutase"/>
    <property type="match status" value="1"/>
</dbReference>
<dbReference type="RefSeq" id="WP_012544861.1">
    <property type="nucleotide sequence ID" value="NC_011295.1"/>
</dbReference>
<keyword evidence="3 6" id="KW-0479">Metal-binding</keyword>
<evidence type="ECO:0000313" key="10">
    <source>
        <dbReference type="Proteomes" id="UP000001732"/>
    </source>
</evidence>
<evidence type="ECO:0000313" key="9">
    <source>
        <dbReference type="EMBL" id="ACI18211.1"/>
    </source>
</evidence>
<dbReference type="GO" id="GO:0005829">
    <property type="term" value="C:cytosol"/>
    <property type="evidence" value="ECO:0007669"/>
    <property type="project" value="TreeGrafter"/>
</dbReference>
<comment type="subcellular location">
    <subcellularLocation>
        <location evidence="6">Cytoplasm</location>
    </subcellularLocation>
</comment>
<dbReference type="PANTHER" id="PTHR21110:SF0">
    <property type="entry name" value="PHOSPHOPENTOMUTASE"/>
    <property type="match status" value="1"/>
</dbReference>
<dbReference type="Gene3D" id="3.40.720.10">
    <property type="entry name" value="Alkaline Phosphatase, subunit A"/>
    <property type="match status" value="1"/>
</dbReference>
<gene>
    <name evidence="6 9" type="primary">deoB</name>
    <name evidence="9" type="ordered locus">COPRO5265_0790</name>
</gene>
<evidence type="ECO:0000256" key="2">
    <source>
        <dbReference type="ARBA" id="ARBA00022490"/>
    </source>
</evidence>
<dbReference type="NCBIfam" id="TIGR01696">
    <property type="entry name" value="deoB"/>
    <property type="match status" value="1"/>
</dbReference>
<comment type="cofactor">
    <cofactor evidence="6">
        <name>Mn(2+)</name>
        <dbReference type="ChEBI" id="CHEBI:29035"/>
    </cofactor>
    <text evidence="6">Binds 2 manganese ions.</text>
</comment>
<dbReference type="InterPro" id="IPR017850">
    <property type="entry name" value="Alkaline_phosphatase_core_sf"/>
</dbReference>
<dbReference type="Gene3D" id="3.30.70.1250">
    <property type="entry name" value="Phosphopentomutase"/>
    <property type="match status" value="1"/>
</dbReference>
<dbReference type="AlphaFoldDB" id="B5Y8P0"/>
<dbReference type="GO" id="GO:0006018">
    <property type="term" value="P:2-deoxyribose 1-phosphate catabolic process"/>
    <property type="evidence" value="ECO:0007669"/>
    <property type="project" value="UniProtKB-UniRule"/>
</dbReference>
<feature type="binding site" evidence="6">
    <location>
        <position position="285"/>
    </location>
    <ligand>
        <name>Mn(2+)</name>
        <dbReference type="ChEBI" id="CHEBI:29035"/>
        <label>2</label>
    </ligand>
</feature>
<keyword evidence="10" id="KW-1185">Reference proteome</keyword>
<dbReference type="KEGG" id="cpo:COPRO5265_0790"/>
<dbReference type="CDD" id="cd16009">
    <property type="entry name" value="PPM"/>
    <property type="match status" value="1"/>
</dbReference>
<feature type="binding site" evidence="6">
    <location>
        <position position="290"/>
    </location>
    <ligand>
        <name>Mn(2+)</name>
        <dbReference type="ChEBI" id="CHEBI:29035"/>
        <label>2</label>
    </ligand>
</feature>
<evidence type="ECO:0000256" key="4">
    <source>
        <dbReference type="ARBA" id="ARBA00023211"/>
    </source>
</evidence>
<dbReference type="Proteomes" id="UP000001732">
    <property type="component" value="Chromosome"/>
</dbReference>
<dbReference type="Pfam" id="PF01676">
    <property type="entry name" value="Metalloenzyme"/>
    <property type="match status" value="1"/>
</dbReference>
<comment type="similarity">
    <text evidence="1 6">Belongs to the phosphopentomutase family.</text>
</comment>
<dbReference type="NCBIfam" id="NF003766">
    <property type="entry name" value="PRK05362.1"/>
    <property type="match status" value="1"/>
</dbReference>
<evidence type="ECO:0000256" key="6">
    <source>
        <dbReference type="HAMAP-Rule" id="MF_00740"/>
    </source>
</evidence>
<feature type="domain" description="Metalloenzyme" evidence="8">
    <location>
        <begin position="247"/>
        <end position="379"/>
    </location>
</feature>
<evidence type="ECO:0000259" key="8">
    <source>
        <dbReference type="Pfam" id="PF01676"/>
    </source>
</evidence>
<reference evidence="9 10" key="2">
    <citation type="journal article" date="2014" name="Genome Announc.">
        <title>Complete Genome Sequence of Coprothermobacter proteolyticus DSM 5265.</title>
        <authorList>
            <person name="Alexiev A."/>
            <person name="Coil D.A."/>
            <person name="Badger J.H."/>
            <person name="Enticknap J."/>
            <person name="Ward N."/>
            <person name="Robb F.T."/>
            <person name="Eisen J.A."/>
        </authorList>
    </citation>
    <scope>NUCLEOTIDE SEQUENCE [LARGE SCALE GENOMIC DNA]</scope>
    <source>
        <strain evidence="10">ATCC 35245 / DSM 5265 / OCM 4 / BT</strain>
    </source>
</reference>
<dbReference type="SUPFAM" id="SSF143856">
    <property type="entry name" value="DeoB insert domain-like"/>
    <property type="match status" value="1"/>
</dbReference>
<dbReference type="PIRSF" id="PIRSF001491">
    <property type="entry name" value="Ppentomutase"/>
    <property type="match status" value="1"/>
</dbReference>
<dbReference type="GO" id="GO:0000287">
    <property type="term" value="F:magnesium ion binding"/>
    <property type="evidence" value="ECO:0007669"/>
    <property type="project" value="UniProtKB-UniRule"/>
</dbReference>
<evidence type="ECO:0000256" key="1">
    <source>
        <dbReference type="ARBA" id="ARBA00010373"/>
    </source>
</evidence>
<dbReference type="eggNOG" id="COG1015">
    <property type="taxonomic scope" value="Bacteria"/>
</dbReference>
<dbReference type="InterPro" id="IPR024052">
    <property type="entry name" value="Phosphopentomutase_DeoB_cap_sf"/>
</dbReference>
<accession>B5Y8P0</accession>
<comment type="catalytic activity">
    <reaction evidence="6">
        <text>2-deoxy-alpha-D-ribose 1-phosphate = 2-deoxy-D-ribose 5-phosphate</text>
        <dbReference type="Rhea" id="RHEA:27658"/>
        <dbReference type="ChEBI" id="CHEBI:57259"/>
        <dbReference type="ChEBI" id="CHEBI:62877"/>
        <dbReference type="EC" id="5.4.2.7"/>
    </reaction>
</comment>
<organism evidence="9 10">
    <name type="scientific">Coprothermobacter proteolyticus (strain ATCC 35245 / DSM 5265 / OCM 4 / BT)</name>
    <dbReference type="NCBI Taxonomy" id="309798"/>
    <lineage>
        <taxon>Bacteria</taxon>
        <taxon>Pseudomonadati</taxon>
        <taxon>Coprothermobacterota</taxon>
        <taxon>Coprothermobacteria</taxon>
        <taxon>Coprothermobacterales</taxon>
        <taxon>Coprothermobacteraceae</taxon>
        <taxon>Coprothermobacter</taxon>
    </lineage>
</organism>
<keyword evidence="2 6" id="KW-0963">Cytoplasm</keyword>
<name>B5Y8P0_COPPD</name>
<comment type="catalytic activity">
    <reaction evidence="6">
        <text>alpha-D-ribose 1-phosphate = D-ribose 5-phosphate</text>
        <dbReference type="Rhea" id="RHEA:18793"/>
        <dbReference type="ChEBI" id="CHEBI:57720"/>
        <dbReference type="ChEBI" id="CHEBI:78346"/>
        <dbReference type="EC" id="5.4.2.7"/>
    </reaction>
</comment>
<dbReference type="GO" id="GO:0043094">
    <property type="term" value="P:metabolic compound salvage"/>
    <property type="evidence" value="ECO:0007669"/>
    <property type="project" value="UniProtKB-UniRule"/>
</dbReference>
<evidence type="ECO:0000256" key="3">
    <source>
        <dbReference type="ARBA" id="ARBA00022723"/>
    </source>
</evidence>
<dbReference type="GO" id="GO:0030145">
    <property type="term" value="F:manganese ion binding"/>
    <property type="evidence" value="ECO:0007669"/>
    <property type="project" value="UniProtKB-UniRule"/>
</dbReference>
<dbReference type="UniPathway" id="UPA00087">
    <property type="reaction ID" value="UER00173"/>
</dbReference>
<keyword evidence="4 6" id="KW-0464">Manganese</keyword>
<evidence type="ECO:0000256" key="7">
    <source>
        <dbReference type="NCBIfam" id="TIGR01696"/>
    </source>
</evidence>
<dbReference type="SUPFAM" id="SSF53649">
    <property type="entry name" value="Alkaline phosphatase-like"/>
    <property type="match status" value="1"/>
</dbReference>
<dbReference type="EC" id="5.4.2.7" evidence="6 7"/>
<evidence type="ECO:0000256" key="5">
    <source>
        <dbReference type="ARBA" id="ARBA00023235"/>
    </source>
</evidence>
<dbReference type="HAMAP" id="MF_00740">
    <property type="entry name" value="Phosphopentomut"/>
    <property type="match status" value="1"/>
</dbReference>
<sequence>MTMKEKVFKRVFLVVIDSFGVGAEPDWAEYGDDPSLNTALHVIDDRPAPSFLWSRGLGYLLKEEPIKQPSVVAKLQELSKGKDSTTGHWEIAGLVMTTPFPTYPHGFPPEVMEEFERRIGTKTLGNFPASGTEIIKQLGEEHMRTGYPIVYTSADSVFQIAAHEDVIPVEDLYRMCEIARELLTGDHAVARVIARPFAGKPGEFYRTPRRRDFSLPPLGHTILDELVEKGIPVVAVGKIHDLFAGRGISQSVHTENDAEGIKALQELSKTFQQRGLVFANLVDSDMIYGHRRNVEGYYQNIMMIDEGLSLLYDNLTNEDLLIVTADHGNDPTFPKHTDHTREYVSFIACSPSFTEGSFLGTLRGYVHIAQTVIEALGVESARKWGRTLLKEDV</sequence>
<dbReference type="InterPro" id="IPR010045">
    <property type="entry name" value="DeoB"/>
</dbReference>
<dbReference type="EMBL" id="CP001145">
    <property type="protein sequence ID" value="ACI18211.1"/>
    <property type="molecule type" value="Genomic_DNA"/>
</dbReference>
<dbReference type="GO" id="GO:0008973">
    <property type="term" value="F:phosphopentomutase activity"/>
    <property type="evidence" value="ECO:0007669"/>
    <property type="project" value="UniProtKB-UniRule"/>
</dbReference>
<proteinExistence type="inferred from homology"/>
<feature type="binding site" evidence="6">
    <location>
        <position position="339"/>
    </location>
    <ligand>
        <name>Mn(2+)</name>
        <dbReference type="ChEBI" id="CHEBI:29035"/>
        <label>2</label>
    </ligand>
</feature>
<reference evidence="10" key="1">
    <citation type="submission" date="2008-08" db="EMBL/GenBank/DDBJ databases">
        <title>The complete genome sequence of Coprothermobacter proteolyticus strain ATCC 5245 / DSM 5265 / BT.</title>
        <authorList>
            <person name="Dodson R.J."/>
            <person name="Durkin A.S."/>
            <person name="Wu M."/>
            <person name="Eisen J."/>
            <person name="Sutton G."/>
        </authorList>
    </citation>
    <scope>NUCLEOTIDE SEQUENCE [LARGE SCALE GENOMIC DNA]</scope>
    <source>
        <strain evidence="10">ATCC 35245 / DSM 5265 / OCM 4 / BT</strain>
    </source>
</reference>
<dbReference type="PANTHER" id="PTHR21110">
    <property type="entry name" value="PHOSPHOPENTOMUTASE"/>
    <property type="match status" value="1"/>
</dbReference>
<protein>
    <recommendedName>
        <fullName evidence="6 7">Phosphopentomutase</fullName>
        <ecNumber evidence="6 7">5.4.2.7</ecNumber>
    </recommendedName>
    <alternativeName>
        <fullName evidence="6">Phosphodeoxyribomutase</fullName>
    </alternativeName>
</protein>
<feature type="binding site" evidence="6">
    <location>
        <position position="327"/>
    </location>
    <ligand>
        <name>Mn(2+)</name>
        <dbReference type="ChEBI" id="CHEBI:29035"/>
        <label>1</label>
    </ligand>
</feature>
<feature type="binding site" evidence="6">
    <location>
        <position position="17"/>
    </location>
    <ligand>
        <name>Mn(2+)</name>
        <dbReference type="ChEBI" id="CHEBI:29035"/>
        <label>1</label>
    </ligand>
</feature>
<keyword evidence="5 6" id="KW-0413">Isomerase</keyword>